<evidence type="ECO:0000256" key="1">
    <source>
        <dbReference type="ARBA" id="ARBA00022574"/>
    </source>
</evidence>
<evidence type="ECO:0000256" key="3">
    <source>
        <dbReference type="PROSITE-ProRule" id="PRU00221"/>
    </source>
</evidence>
<accession>A0A8S1RNF5</accession>
<dbReference type="PANTHER" id="PTHR44129">
    <property type="entry name" value="WD REPEAT-CONTAINING PROTEIN POP1"/>
    <property type="match status" value="1"/>
</dbReference>
<reference evidence="7" key="1">
    <citation type="submission" date="2021-01" db="EMBL/GenBank/DDBJ databases">
        <authorList>
            <consortium name="Genoscope - CEA"/>
            <person name="William W."/>
        </authorList>
    </citation>
    <scope>NUCLEOTIDE SEQUENCE</scope>
</reference>
<feature type="domain" description="NACHT" evidence="6">
    <location>
        <begin position="1286"/>
        <end position="1456"/>
    </location>
</feature>
<feature type="repeat" description="WD" evidence="3">
    <location>
        <begin position="3189"/>
        <end position="3230"/>
    </location>
</feature>
<feature type="region of interest" description="Disordered" evidence="5">
    <location>
        <begin position="3594"/>
        <end position="3613"/>
    </location>
</feature>
<feature type="coiled-coil region" evidence="4">
    <location>
        <begin position="1600"/>
        <end position="1660"/>
    </location>
</feature>
<dbReference type="EMBL" id="CAJJDN010000269">
    <property type="protein sequence ID" value="CAD8130201.1"/>
    <property type="molecule type" value="Genomic_DNA"/>
</dbReference>
<evidence type="ECO:0000313" key="8">
    <source>
        <dbReference type="Proteomes" id="UP000692954"/>
    </source>
</evidence>
<keyword evidence="2" id="KW-0677">Repeat</keyword>
<dbReference type="Pfam" id="PF05729">
    <property type="entry name" value="NACHT"/>
    <property type="match status" value="1"/>
</dbReference>
<feature type="repeat" description="WD" evidence="3">
    <location>
        <begin position="4182"/>
        <end position="4223"/>
    </location>
</feature>
<dbReference type="OrthoDB" id="361494at2759"/>
<evidence type="ECO:0000256" key="5">
    <source>
        <dbReference type="SAM" id="MobiDB-lite"/>
    </source>
</evidence>
<organism evidence="7 8">
    <name type="scientific">Paramecium sonneborni</name>
    <dbReference type="NCBI Taxonomy" id="65129"/>
    <lineage>
        <taxon>Eukaryota</taxon>
        <taxon>Sar</taxon>
        <taxon>Alveolata</taxon>
        <taxon>Ciliophora</taxon>
        <taxon>Intramacronucleata</taxon>
        <taxon>Oligohymenophorea</taxon>
        <taxon>Peniculida</taxon>
        <taxon>Parameciidae</taxon>
        <taxon>Paramecium</taxon>
    </lineage>
</organism>
<name>A0A8S1RNF5_9CILI</name>
<dbReference type="Proteomes" id="UP000692954">
    <property type="component" value="Unassembled WGS sequence"/>
</dbReference>
<feature type="repeat" description="WD" evidence="3">
    <location>
        <begin position="1973"/>
        <end position="2014"/>
    </location>
</feature>
<evidence type="ECO:0000313" key="7">
    <source>
        <dbReference type="EMBL" id="CAD8130201.1"/>
    </source>
</evidence>
<dbReference type="SMART" id="SM00320">
    <property type="entry name" value="WD40"/>
    <property type="match status" value="18"/>
</dbReference>
<evidence type="ECO:0000259" key="6">
    <source>
        <dbReference type="Pfam" id="PF05729"/>
    </source>
</evidence>
<dbReference type="InterPro" id="IPR019775">
    <property type="entry name" value="WD40_repeat_CS"/>
</dbReference>
<feature type="repeat" description="WD" evidence="3">
    <location>
        <begin position="2119"/>
        <end position="2160"/>
    </location>
</feature>
<dbReference type="InterPro" id="IPR050349">
    <property type="entry name" value="WD_LIS1/nudF_dynein_reg"/>
</dbReference>
<feature type="coiled-coil region" evidence="4">
    <location>
        <begin position="946"/>
        <end position="982"/>
    </location>
</feature>
<sequence>MIFCFLKKIIGFECFSNLNFKENYVDINREFLKYKCIPKLRYDKDEYLIKQILIPSLRGGGCCGGKSGGSKSVIEMQSTLGMDYRKTMQSNCQLIIDKCDQVYDNFSRNEIMMSLQWFIDNRYKICEICKNDYWILMLYDLALKQLRQLVEVISIYLRESGCLCYYVLEVCNDLLLIIYTYQLNDEKRFLLTEVQIELLSKIEIFYKDLEAHQIFWKSGLEFQVTLMKTVLINSRTNSKKQQDKLIQIASAAFSSLLSLSIKQDFINNLCDFAKYLLEEKYNQFQFPIKTYQIYYFFFLLKWSIIKSIQDKNVVSQSIVDLQSGYEQHIQNSDNWIVHFCWINAISDLISYRKIISLNEMKQSQLWNELIKQNIIQVLSYDKLLGKVNNSFSFNSIDCELGQKINDLGFKNMRQFQNAILNQQFINKQNFFQFYVDFTFSKLKKTKDKNNIQQQQQQLQLLGVDEQQKKLEYLCKLLKEIKGKVEKYNESLVELFPTQTQEVETKNKVNYQEEVQQLEFVLFKLSYLLQEVDFTMIIEMKRIEICQEQAKLSVFQIQNEKDKKKSESQIGDIKQLENIYNDWIKLDVQKKKYNQIFDQISKCRGFQFKFSKNEKNESQKQQQQTQDNQLSLFIRDIQILIENFLKELNIQYQVLWKFWSSNNKLEIIKEDEKFDEKMNQFFLDIIEKNKISFINNEEHKEFKETLIQQQFQNFEDIQYFGLNIQNYIKMMIILKGQYLQQIYIFSKLKFNIKQTLEIKQSKELKQQDTNQQQQISINELISEQQKNIETFIQKDLKKQNCIQEILEQIEILKDKIIVKFASQQNSLVNQALILQNELINLVYQFRLSSDENLDQFKKDIQEKYQQYNQNNNSNNDQFQAIQDQTQPENIEQNEYLILISKKLTEWNQYIINIDKFINNMEELSHYVNQYCKGLIYLTEKNIKNHSIDEVKKIIKELINKLELEKQQNQLTQNILDKKQTEENQLKNKNFSLKDFATIFCFNQTTQVITVQIDKEYQEILDYLEQERNVERKFYDLSKDYIVRECFLFHLIKIQFQVPEKELLLLCQKYIKQMWMVEKDESVRAFLKNKEMIEIQKQLFSHDLKTLSASIKDEMNQRLQKMDEIEQKIRFEGYQQQRDELQRKLIKKYEKFEQFLDNISEMSQQLDITLIFLKELQKNVKQIKKKIDELQESINEIINDVRKLRGKKYEEIFKIRKEKVKKQAYLIELDSVYIPLKTQEFNPFTGLIQEIATDQSISFLLVEKIKQNQKNGMEGEVNQFIYEEETKDVMLIKGQAGSGKSRAAKKIEEYLWEQYQDEKDWIPIYISLPQQKNPKFNLLDQALESENYGFDKVQLKDFKEEICNNKIYVVIILDSYDEMKQDSIQSNLIETNNLIQNLNIKNNQKKNVKFIITTRKEILTSLGYQTWFYGEDLKTFKEVEIMNFDDQQSEEYLKHYVKLSIKRRIKSQYDFVKQIKKQDVDVQEFLDIWNNILVQVDNQNINDKNSTQLLTDQQIENISQILKKQSAFQYVQDNQLIILKKELKDLWSANFFNNTIKNLNIQNLLKTPFMLEIVVQILPSLSKKYKGSNEMKEMFKNNLLQLKRKENLSKKLLQKYKQQAQQKDQVIIEEYKIQQKQIEQDQEDQQQDNKSLKQILDKLESQRFFENFSITDISLVQDQLKYINDDELKVVIAAFQMKVFTIYEFYQNFIEFYHEQQIQKLRQLGKVDNVDSFTKDLVQFSESLAIEMTINSTTLVNYEQKGRLKLTSHYFDQNDEDQWKMQYFDDLEDEYRKLVRSSVLINLKGKSYSFNHKSLQEFYVAQHINNLIDKLEIIDNKLSDKSLLYIKKSVFNKDQFNIFKENYLGSLSILKQKIKLKEENTNKLKYIAKLSKNKKFKIASSNSFCLLSYLQVYLGEQDYSGIHLEKTTLKGLSFYKSKFQNSNFKEVIIDSCLFDEANLENAKWENIICSEKPSLEGHQDSVVVIQYSNDDKLIASADSLNVVKLWDVVTFEKVGEIRDVSGKPKFLVFSADNQLLFVGEERIGFRFLGHSSITDIVESWLIIDPENIIKLRNIINKQEQIIQMQLSSNQNQLLIVDNFGLIQFWDIEKIKKNEQKNEFVLKSSESEINFIQFFQNGEMLASASQDNKVILWNVIEQKVLSIIEISFQITYLAITSELLYCVSAKSENFSVWNIKNIKQPQFVAFKSKNTIYSIIFTPDDQYQIENLGNAISIQKISNIWNEQKYYRITNQTCIDFSSDENLIATSYLDEISLWQLQTKTKINTFKNNYCVTELQFIADGKKLLAGNQKYGFTLWCVEKCQLINDFEIPYKKKLTISSDFDKLAIQAIGGYSEVVIISLNQYNTKKFYQTLIYEAKIISLSWDDQLFVTKLKSRQYVKKVEDQEQIEFENGQNDFCQCVFSHQSSLFASYNEDSKTQIWTYKGVKFNEKHENKFDFKISFMVFSFNDKYLAMTSKQDKLIKIWDFSQNQIYTLQESINEGEGWYDDSIDTEICFSCDSQYVAFYNNDEIKIWKFITDQTVTIIKADNSKIRIIASSPKQNYFATSSNDELNIKFWNFETKQLLHQIKTGKWTGCLCFTYDGKYLISARTFLKLWDISNFPKIKLCSATESNYSENVQRICCLHQKQGIWFCNQKNSGILQFDEFKYLGILASSNEMTIICQFSLDNQFIVGGISDKVCIWNSDNNYQIDFSFKISANSYKYHNTIESVTYCQDQIRLVVTISSGIYILNIKSRNLLEVIPNLNSACYAKMFFNDQYLYSKEFKCVKIWKNDGDNRFTLIDYYNLETMAKIDFSKSGKYLVKKSDNNKKKQIIIYSLDYFSEQQFILFNDIKSIKISNNSQYLIFGNHELSRLVEFKSNVFIKEFTNLGCFEFCPDDQNIIFCRNQNNITLYNIEQNMTTNLCSNVDYSKNEQFYEDSHLYDDSIISIQFSNFGKILVINDGIVIILLNMIDFNQPQFVGEIVKTQTSVQPITSSQYLASIVDKNSIQFTDMIERNFVKSIKINKAISCDLKNLVFFQNETKVAYLQKLSKHIDFVVEDLINQKKEYSCSNKIHYDTIAISKDRKNIVFSSSNQLFFYENEQHQEFNQLDENISFFNFSFSQDSKYLAGCGSNKIIYFWDFKARKVMDKFQGHSEHVNMALIFQNNTTLASCSDDKLIRFWNLNVNFNRISQDGHQNSICNIEFSADGLILYSGSEDQTLKLWDMQNKVLLISKTFNYKKFYFSISQNQERLIITNEEKVELWNISQNLEIQKSQFEINFGGYFHYTIKSKFQKMQLLSNDNQFITLSLIDFWDYDVEKSQFSLAEIWEKKDKIDESIISYEYINADIEIDLIKVSQDFKYICSVDYQNNLTLGELSQASKSNLTKLKNYNQLKIINLLFSNNSKILSSVDSQNVVFRDLDGDYLLCSLRIKIEPEYFFQNFTDDDKFYYTNFKHQIYLWNVNYLIKDEKLKISESELDIDNLQVQYFTISNNLKYFAIGLNDYENNNMLRVVDLNSMATLKNSIQSSKINLLLFSDDDLLLAVANELNEILVYEIAQFEKKYFFQCHQAQIIKMQFFFYKEAYQIEYCDKSQQIENSEQSQQIDNSDEQPDQIDNQDDQLDQIKNNEQKNTQLDQSENSEENKNDITEKLILSLISFDKNYSIAINFLDDSDLQNQTFQFQDKFEQKIQQVIFSHNVSLFGVITHDYDNNQFQCFIQAWSEDEQNYVRYKKINNCKIAEFCFDDNFIVYCNQRAELHLIYLDSISQYEKIEEKQIYHNYASESFEFLKISQQKSIVFTGNNKQIYCWKLCREEDKAKFILLRIIENKDFIYTTMFLRQENHIYYLINNKIQKIDFTDTVEKLKSCLIYKCGQNVGDHCYHYKIKNLKIPLFRIQNCHFSSDLSLCVCVGEGDCFKTLKNRPLYYKYLILWDVKTLKQKTLSPCTKFTHSEHDEILVRLSDVATFFPKKKILISNRDECIVFMDCQDIDSITDIAIVKENEHFDKDLIIQEKYRVKHLIVSKDEKLLISICPIGILKLWNIYQINQITQIRVIYSKFLNRYSFTQDIFCYCLQKSKGEKFILKQINLTKYPVIKTFVSFSLFYTFSIMQLQTIIAFGGQQLVLWNYMTNKNKVIWKQKKDKQSTEITSVIFGNNSNLLAAARDSIIILIEIKNAEPIKFSVIKKLKGHQDKIICLSILHDNSMIISGSRDKTIRFWSIKSLTNVQILQIFFENISEIKLSPNCIDMAVAMENGSIRLYKLMFPENIHDEKLDEINLKGEYIHCYKIFGRESLIFAHNCSLNENTEISQDGKSLERLFLQKKAKKFDV</sequence>
<dbReference type="Pfam" id="PF00400">
    <property type="entry name" value="WD40"/>
    <property type="match status" value="5"/>
</dbReference>
<keyword evidence="4" id="KW-0175">Coiled coil</keyword>
<proteinExistence type="predicted"/>
<keyword evidence="1 3" id="KW-0853">WD repeat</keyword>
<protein>
    <recommendedName>
        <fullName evidence="6">NACHT domain-containing protein</fullName>
    </recommendedName>
</protein>
<comment type="caution">
    <text evidence="7">The sequence shown here is derived from an EMBL/GenBank/DDBJ whole genome shotgun (WGS) entry which is preliminary data.</text>
</comment>
<dbReference type="PROSITE" id="PS50294">
    <property type="entry name" value="WD_REPEATS_REGION"/>
    <property type="match status" value="5"/>
</dbReference>
<dbReference type="InterPro" id="IPR007111">
    <property type="entry name" value="NACHT_NTPase"/>
</dbReference>
<feature type="coiled-coil region" evidence="4">
    <location>
        <begin position="1106"/>
        <end position="1205"/>
    </location>
</feature>
<dbReference type="InterPro" id="IPR001680">
    <property type="entry name" value="WD40_rpt"/>
</dbReference>
<evidence type="ECO:0000256" key="4">
    <source>
        <dbReference type="SAM" id="Coils"/>
    </source>
</evidence>
<dbReference type="PROSITE" id="PS00678">
    <property type="entry name" value="WD_REPEATS_1"/>
    <property type="match status" value="3"/>
</dbReference>
<dbReference type="PROSITE" id="PS50082">
    <property type="entry name" value="WD_REPEATS_2"/>
    <property type="match status" value="5"/>
</dbReference>
<feature type="repeat" description="WD" evidence="3">
    <location>
        <begin position="3147"/>
        <end position="3181"/>
    </location>
</feature>
<gene>
    <name evidence="7" type="ORF">PSON_ATCC_30995.1.T2690001</name>
</gene>
<evidence type="ECO:0000256" key="2">
    <source>
        <dbReference type="ARBA" id="ARBA00022737"/>
    </source>
</evidence>
<feature type="compositionally biased region" description="Acidic residues" evidence="5">
    <location>
        <begin position="3603"/>
        <end position="3613"/>
    </location>
</feature>
<keyword evidence="8" id="KW-1185">Reference proteome</keyword>